<dbReference type="EMBL" id="JAULSO010000001">
    <property type="protein sequence ID" value="KAK3693167.1"/>
    <property type="molecule type" value="Genomic_DNA"/>
</dbReference>
<dbReference type="GO" id="GO:0004497">
    <property type="term" value="F:monooxygenase activity"/>
    <property type="evidence" value="ECO:0007669"/>
    <property type="project" value="UniProtKB-KW"/>
</dbReference>
<dbReference type="GO" id="GO:0016705">
    <property type="term" value="F:oxidoreductase activity, acting on paired donors, with incorporation or reduction of molecular oxygen"/>
    <property type="evidence" value="ECO:0007669"/>
    <property type="project" value="InterPro"/>
</dbReference>
<evidence type="ECO:0000256" key="7">
    <source>
        <dbReference type="ARBA" id="ARBA00023033"/>
    </source>
</evidence>
<dbReference type="AlphaFoldDB" id="A0AAE0XGV3"/>
<evidence type="ECO:0000256" key="3">
    <source>
        <dbReference type="ARBA" id="ARBA00022617"/>
    </source>
</evidence>
<keyword evidence="4 8" id="KW-0479">Metal-binding</keyword>
<dbReference type="Gene3D" id="1.10.630.10">
    <property type="entry name" value="Cytochrome P450"/>
    <property type="match status" value="1"/>
</dbReference>
<dbReference type="PANTHER" id="PTHR24305:SF230">
    <property type="entry name" value="P450, PUTATIVE (EUROFUNG)-RELATED"/>
    <property type="match status" value="1"/>
</dbReference>
<comment type="similarity">
    <text evidence="2 9">Belongs to the cytochrome P450 family.</text>
</comment>
<evidence type="ECO:0000256" key="9">
    <source>
        <dbReference type="RuleBase" id="RU000461"/>
    </source>
</evidence>
<organism evidence="10 11">
    <name type="scientific">Podospora appendiculata</name>
    <dbReference type="NCBI Taxonomy" id="314037"/>
    <lineage>
        <taxon>Eukaryota</taxon>
        <taxon>Fungi</taxon>
        <taxon>Dikarya</taxon>
        <taxon>Ascomycota</taxon>
        <taxon>Pezizomycotina</taxon>
        <taxon>Sordariomycetes</taxon>
        <taxon>Sordariomycetidae</taxon>
        <taxon>Sordariales</taxon>
        <taxon>Podosporaceae</taxon>
        <taxon>Podospora</taxon>
    </lineage>
</organism>
<accession>A0AAE0XGV3</accession>
<reference evidence="10" key="2">
    <citation type="submission" date="2023-06" db="EMBL/GenBank/DDBJ databases">
        <authorList>
            <consortium name="Lawrence Berkeley National Laboratory"/>
            <person name="Haridas S."/>
            <person name="Hensen N."/>
            <person name="Bonometti L."/>
            <person name="Westerberg I."/>
            <person name="Brannstrom I.O."/>
            <person name="Guillou S."/>
            <person name="Cros-Aarteil S."/>
            <person name="Calhoun S."/>
            <person name="Kuo A."/>
            <person name="Mondo S."/>
            <person name="Pangilinan J."/>
            <person name="Riley R."/>
            <person name="Labutti K."/>
            <person name="Andreopoulos B."/>
            <person name="Lipzen A."/>
            <person name="Chen C."/>
            <person name="Yanf M."/>
            <person name="Daum C."/>
            <person name="Ng V."/>
            <person name="Clum A."/>
            <person name="Steindorff A."/>
            <person name="Ohm R."/>
            <person name="Martin F."/>
            <person name="Silar P."/>
            <person name="Natvig D."/>
            <person name="Lalanne C."/>
            <person name="Gautier V."/>
            <person name="Ament-Velasquez S.L."/>
            <person name="Kruys A."/>
            <person name="Hutchinson M.I."/>
            <person name="Powell A.J."/>
            <person name="Barry K."/>
            <person name="Miller A.N."/>
            <person name="Grigoriev I.V."/>
            <person name="Debuchy R."/>
            <person name="Gladieux P."/>
            <person name="Thoren M.H."/>
            <person name="Johannesson H."/>
        </authorList>
    </citation>
    <scope>NUCLEOTIDE SEQUENCE</scope>
    <source>
        <strain evidence="10">CBS 314.62</strain>
    </source>
</reference>
<comment type="caution">
    <text evidence="10">The sequence shown here is derived from an EMBL/GenBank/DDBJ whole genome shotgun (WGS) entry which is preliminary data.</text>
</comment>
<keyword evidence="3 8" id="KW-0349">Heme</keyword>
<dbReference type="Pfam" id="PF00067">
    <property type="entry name" value="p450"/>
    <property type="match status" value="1"/>
</dbReference>
<dbReference type="GO" id="GO:0005506">
    <property type="term" value="F:iron ion binding"/>
    <property type="evidence" value="ECO:0007669"/>
    <property type="project" value="InterPro"/>
</dbReference>
<keyword evidence="6 8" id="KW-0408">Iron</keyword>
<dbReference type="InterPro" id="IPR017972">
    <property type="entry name" value="Cyt_P450_CS"/>
</dbReference>
<dbReference type="CDD" id="cd11058">
    <property type="entry name" value="CYP60B-like"/>
    <property type="match status" value="1"/>
</dbReference>
<dbReference type="PRINTS" id="PR00463">
    <property type="entry name" value="EP450I"/>
</dbReference>
<dbReference type="SUPFAM" id="SSF48264">
    <property type="entry name" value="Cytochrome P450"/>
    <property type="match status" value="1"/>
</dbReference>
<evidence type="ECO:0000313" key="10">
    <source>
        <dbReference type="EMBL" id="KAK3693167.1"/>
    </source>
</evidence>
<evidence type="ECO:0000256" key="5">
    <source>
        <dbReference type="ARBA" id="ARBA00023002"/>
    </source>
</evidence>
<sequence>MITPIAIIQLGLSPAAAFALAAASVTLLTASLHIIYNLYLHPLRHYPGPRSWAATQIPYLRAWLSGRAMFVIADLHTRYGEVVRVAPNRLSYNSPQAWHDIRGHRKSGQGENGKDADFYRTSQHNLLGADRATHARMRRLLAHGFSAKAMLAQQPLIASYVDLFIARLCDIVRENEGKGPTEVNLVAWFNYVTFDVIGDLAFGAPFESLARGREHPWVAAVFNSVEEFGRVLAVRWYAPLLLPVLKAVAGLGVPIQQQADFVGGQIDKRLGLEGRRPDFIDSLLHAKREDGEAGLTREEIVQNMRLVVLAGSETTATVLSGAVFFLARHKEVQRKLAREVRERFKREDEIDMLSVQGLTYMLAVLDETMRMFPPVPASMPRTCQPGGDMICGQPVPGGTGLDIWPWALNYSTGNFAVPDEFIPERWVEDGRDPKFDNDRREALQPFSVGPRNCIGKNLAYVEMRLILARLVWNFDLSLADEDNWKNWITDSRCFNLWLKEPLPVQLTPASHAPIKG</sequence>
<dbReference type="InterPro" id="IPR002401">
    <property type="entry name" value="Cyt_P450_E_grp-I"/>
</dbReference>
<protein>
    <submittedName>
        <fullName evidence="10">Cytochrome P450</fullName>
    </submittedName>
</protein>
<dbReference type="InterPro" id="IPR036396">
    <property type="entry name" value="Cyt_P450_sf"/>
</dbReference>
<dbReference type="GO" id="GO:0020037">
    <property type="term" value="F:heme binding"/>
    <property type="evidence" value="ECO:0007669"/>
    <property type="project" value="InterPro"/>
</dbReference>
<keyword evidence="5 9" id="KW-0560">Oxidoreductase</keyword>
<evidence type="ECO:0000256" key="2">
    <source>
        <dbReference type="ARBA" id="ARBA00010617"/>
    </source>
</evidence>
<dbReference type="PRINTS" id="PR00385">
    <property type="entry name" value="P450"/>
</dbReference>
<dbReference type="PROSITE" id="PS00086">
    <property type="entry name" value="CYTOCHROME_P450"/>
    <property type="match status" value="1"/>
</dbReference>
<proteinExistence type="inferred from homology"/>
<evidence type="ECO:0000256" key="1">
    <source>
        <dbReference type="ARBA" id="ARBA00001971"/>
    </source>
</evidence>
<gene>
    <name evidence="10" type="ORF">B0T22DRAFT_34622</name>
</gene>
<keyword evidence="7 9" id="KW-0503">Monooxygenase</keyword>
<dbReference type="Proteomes" id="UP001270362">
    <property type="component" value="Unassembled WGS sequence"/>
</dbReference>
<evidence type="ECO:0000256" key="6">
    <source>
        <dbReference type="ARBA" id="ARBA00023004"/>
    </source>
</evidence>
<evidence type="ECO:0000256" key="4">
    <source>
        <dbReference type="ARBA" id="ARBA00022723"/>
    </source>
</evidence>
<name>A0AAE0XGV3_9PEZI</name>
<evidence type="ECO:0000313" key="11">
    <source>
        <dbReference type="Proteomes" id="UP001270362"/>
    </source>
</evidence>
<feature type="binding site" description="axial binding residue" evidence="8">
    <location>
        <position position="453"/>
    </location>
    <ligand>
        <name>heme</name>
        <dbReference type="ChEBI" id="CHEBI:30413"/>
    </ligand>
    <ligandPart>
        <name>Fe</name>
        <dbReference type="ChEBI" id="CHEBI:18248"/>
    </ligandPart>
</feature>
<dbReference type="InterPro" id="IPR050121">
    <property type="entry name" value="Cytochrome_P450_monoxygenase"/>
</dbReference>
<dbReference type="InterPro" id="IPR001128">
    <property type="entry name" value="Cyt_P450"/>
</dbReference>
<reference evidence="10" key="1">
    <citation type="journal article" date="2023" name="Mol. Phylogenet. Evol.">
        <title>Genome-scale phylogeny and comparative genomics of the fungal order Sordariales.</title>
        <authorList>
            <person name="Hensen N."/>
            <person name="Bonometti L."/>
            <person name="Westerberg I."/>
            <person name="Brannstrom I.O."/>
            <person name="Guillou S."/>
            <person name="Cros-Aarteil S."/>
            <person name="Calhoun S."/>
            <person name="Haridas S."/>
            <person name="Kuo A."/>
            <person name="Mondo S."/>
            <person name="Pangilinan J."/>
            <person name="Riley R."/>
            <person name="LaButti K."/>
            <person name="Andreopoulos B."/>
            <person name="Lipzen A."/>
            <person name="Chen C."/>
            <person name="Yan M."/>
            <person name="Daum C."/>
            <person name="Ng V."/>
            <person name="Clum A."/>
            <person name="Steindorff A."/>
            <person name="Ohm R.A."/>
            <person name="Martin F."/>
            <person name="Silar P."/>
            <person name="Natvig D.O."/>
            <person name="Lalanne C."/>
            <person name="Gautier V."/>
            <person name="Ament-Velasquez S.L."/>
            <person name="Kruys A."/>
            <person name="Hutchinson M.I."/>
            <person name="Powell A.J."/>
            <person name="Barry K."/>
            <person name="Miller A.N."/>
            <person name="Grigoriev I.V."/>
            <person name="Debuchy R."/>
            <person name="Gladieux P."/>
            <person name="Hiltunen Thoren M."/>
            <person name="Johannesson H."/>
        </authorList>
    </citation>
    <scope>NUCLEOTIDE SEQUENCE</scope>
    <source>
        <strain evidence="10">CBS 314.62</strain>
    </source>
</reference>
<keyword evidence="11" id="KW-1185">Reference proteome</keyword>
<dbReference type="PANTHER" id="PTHR24305">
    <property type="entry name" value="CYTOCHROME P450"/>
    <property type="match status" value="1"/>
</dbReference>
<evidence type="ECO:0000256" key="8">
    <source>
        <dbReference type="PIRSR" id="PIRSR602401-1"/>
    </source>
</evidence>
<comment type="cofactor">
    <cofactor evidence="1 8">
        <name>heme</name>
        <dbReference type="ChEBI" id="CHEBI:30413"/>
    </cofactor>
</comment>